<dbReference type="InterPro" id="IPR000415">
    <property type="entry name" value="Nitroreductase-like"/>
</dbReference>
<dbReference type="GO" id="GO:0008270">
    <property type="term" value="F:zinc ion binding"/>
    <property type="evidence" value="ECO:0007669"/>
    <property type="project" value="UniProtKB-KW"/>
</dbReference>
<dbReference type="Pfam" id="PF00098">
    <property type="entry name" value="zf-CCHC"/>
    <property type="match status" value="1"/>
</dbReference>
<dbReference type="SUPFAM" id="SSF57756">
    <property type="entry name" value="Retrovirus zinc finger-like domains"/>
    <property type="match status" value="1"/>
</dbReference>
<dbReference type="PANTHER" id="PTHR42741">
    <property type="entry name" value="NITROREDUCTASE FAMILY PROTEIN"/>
    <property type="match status" value="1"/>
</dbReference>
<reference evidence="4 5" key="1">
    <citation type="submission" date="2020-08" db="EMBL/GenBank/DDBJ databases">
        <title>Plant Genome Project.</title>
        <authorList>
            <person name="Zhang R.-G."/>
        </authorList>
    </citation>
    <scope>NUCLEOTIDE SEQUENCE [LARGE SCALE GENOMIC DNA]</scope>
    <source>
        <tissue evidence="4">Rhizome</tissue>
    </source>
</reference>
<dbReference type="Proteomes" id="UP000734854">
    <property type="component" value="Unassembled WGS sequence"/>
</dbReference>
<dbReference type="SUPFAM" id="SSF55469">
    <property type="entry name" value="FMN-dependent nitroreductase-like"/>
    <property type="match status" value="1"/>
</dbReference>
<proteinExistence type="predicted"/>
<feature type="region of interest" description="Disordered" evidence="2">
    <location>
        <begin position="88"/>
        <end position="118"/>
    </location>
</feature>
<dbReference type="GO" id="GO:0016491">
    <property type="term" value="F:oxidoreductase activity"/>
    <property type="evidence" value="ECO:0007669"/>
    <property type="project" value="InterPro"/>
</dbReference>
<feature type="compositionally biased region" description="Basic and acidic residues" evidence="2">
    <location>
        <begin position="30"/>
        <end position="40"/>
    </location>
</feature>
<dbReference type="Gene3D" id="4.10.60.10">
    <property type="entry name" value="Zinc finger, CCHC-type"/>
    <property type="match status" value="1"/>
</dbReference>
<name>A0A8J5H7A9_ZINOF</name>
<dbReference type="PANTHER" id="PTHR42741:SF3">
    <property type="entry name" value="NITROREDUCTASE FAMILY PROTEIN"/>
    <property type="match status" value="1"/>
</dbReference>
<dbReference type="Gene3D" id="3.40.109.10">
    <property type="entry name" value="NADH Oxidase"/>
    <property type="match status" value="2"/>
</dbReference>
<dbReference type="CDD" id="cd02142">
    <property type="entry name" value="McbC_SagB-like_oxidoreductase"/>
    <property type="match status" value="1"/>
</dbReference>
<evidence type="ECO:0000259" key="3">
    <source>
        <dbReference type="PROSITE" id="PS50158"/>
    </source>
</evidence>
<keyword evidence="1" id="KW-0863">Zinc-finger</keyword>
<dbReference type="PROSITE" id="PS50158">
    <property type="entry name" value="ZF_CCHC"/>
    <property type="match status" value="1"/>
</dbReference>
<keyword evidence="1" id="KW-0479">Metal-binding</keyword>
<dbReference type="AlphaFoldDB" id="A0A8J5H7A9"/>
<evidence type="ECO:0000256" key="1">
    <source>
        <dbReference type="PROSITE-ProRule" id="PRU00047"/>
    </source>
</evidence>
<accession>A0A8J5H7A9</accession>
<evidence type="ECO:0000313" key="4">
    <source>
        <dbReference type="EMBL" id="KAG6516551.1"/>
    </source>
</evidence>
<gene>
    <name evidence="4" type="ORF">ZIOFF_027016</name>
</gene>
<feature type="compositionally biased region" description="Basic residues" evidence="2">
    <location>
        <begin position="12"/>
        <end position="23"/>
    </location>
</feature>
<dbReference type="InterPro" id="IPR001878">
    <property type="entry name" value="Znf_CCHC"/>
</dbReference>
<evidence type="ECO:0000256" key="2">
    <source>
        <dbReference type="SAM" id="MobiDB-lite"/>
    </source>
</evidence>
<dbReference type="InterPro" id="IPR036875">
    <property type="entry name" value="Znf_CCHC_sf"/>
</dbReference>
<feature type="compositionally biased region" description="Polar residues" evidence="2">
    <location>
        <begin position="54"/>
        <end position="64"/>
    </location>
</feature>
<comment type="caution">
    <text evidence="4">The sequence shown here is derived from an EMBL/GenBank/DDBJ whole genome shotgun (WGS) entry which is preliminary data.</text>
</comment>
<sequence length="688" mass="77308">MRTTSLRTSRSQTKRHERQRRTVRYYNCNKEGHIKDDCPKLKKKGRVKEKRQSSSKQKNLKVTWSDSSSSESDVEAFSELALMANHQLEEESSSEMSIDEGRGTSEEESCSEGGASPSQVCNLTSTQLFQFIKRLGAQEVERKMQLGRRTTREWSRQARCVRRTKELWKSIPVGEKNVRGVRGTLSRLKLRSEYAGKPAQDAFIMLSIVKLLSSFSLFLNMTSLYLLIVERKAIVQHPSGVASVAITARSGRKDHSLQLRASVELPGLPLDDRFLILTFSSIIWREAWKYGERAFRYCNHDVGHALAAAAISAACLGWDARLLDGLGHDDLGRFLGLDRSDSLPPDPLPDCPTRGRLPWVEAQHPDCALLIFPFAETPPSVDYAALASALSRFPSLSWLGKPNSLSKDHVCWDVIYKTAEAVKKPPTYAAGFSVNPFHKSALISPDIYKDLTVREVVRRRRSAVDMDGVHVMERDTFYQILLHCLPSGASEPGEKQGKQLALPFRVLTWDAEVHAALFVHRVRDLPKGLYFLVRNEEHLDRLKKAMRSEFEWDKPEGCPAMLPLYRLARGDCGELSKQLSCHQDIASDGCFSLGMVARFEPILHEKGAWMYPRLFWETGVLGQVLYLEAHAVGISATGIGCYFDDGVHEVLGLEGLEFQSLYHFTIGKPVVDKRIMSLPAYPGPGIDA</sequence>
<dbReference type="GO" id="GO:0003676">
    <property type="term" value="F:nucleic acid binding"/>
    <property type="evidence" value="ECO:0007669"/>
    <property type="project" value="InterPro"/>
</dbReference>
<feature type="domain" description="CCHC-type" evidence="3">
    <location>
        <begin position="26"/>
        <end position="40"/>
    </location>
</feature>
<feature type="compositionally biased region" description="Low complexity" evidence="2">
    <location>
        <begin position="1"/>
        <end position="11"/>
    </location>
</feature>
<organism evidence="4 5">
    <name type="scientific">Zingiber officinale</name>
    <name type="common">Ginger</name>
    <name type="synonym">Amomum zingiber</name>
    <dbReference type="NCBI Taxonomy" id="94328"/>
    <lineage>
        <taxon>Eukaryota</taxon>
        <taxon>Viridiplantae</taxon>
        <taxon>Streptophyta</taxon>
        <taxon>Embryophyta</taxon>
        <taxon>Tracheophyta</taxon>
        <taxon>Spermatophyta</taxon>
        <taxon>Magnoliopsida</taxon>
        <taxon>Liliopsida</taxon>
        <taxon>Zingiberales</taxon>
        <taxon>Zingiberaceae</taxon>
        <taxon>Zingiber</taxon>
    </lineage>
</organism>
<keyword evidence="5" id="KW-1185">Reference proteome</keyword>
<dbReference type="EMBL" id="JACMSC010000007">
    <property type="protein sequence ID" value="KAG6516551.1"/>
    <property type="molecule type" value="Genomic_DNA"/>
</dbReference>
<feature type="region of interest" description="Disordered" evidence="2">
    <location>
        <begin position="1"/>
        <end position="67"/>
    </location>
</feature>
<evidence type="ECO:0000313" key="5">
    <source>
        <dbReference type="Proteomes" id="UP000734854"/>
    </source>
</evidence>
<keyword evidence="1" id="KW-0862">Zinc</keyword>
<protein>
    <recommendedName>
        <fullName evidence="3">CCHC-type domain-containing protein</fullName>
    </recommendedName>
</protein>